<dbReference type="EMBL" id="GG666623">
    <property type="protein sequence ID" value="EEN48052.1"/>
    <property type="molecule type" value="Genomic_DNA"/>
</dbReference>
<sequence>MSIPRVMLLAVVCLYCVHRHQAVAMEMSKRFLLPYGFGYYCDCKSQEALTNKFCRYDCPWLHRRGPKPLATKRDMEQAENMVTSHARGEPQSAPECDCHGDGQGSWRSPKCWLQCRTT</sequence>
<protein>
    <submittedName>
        <fullName evidence="3">Uncharacterized protein</fullName>
    </submittedName>
</protein>
<dbReference type="InParanoid" id="C3ZHQ7"/>
<feature type="chain" id="PRO_5002936856" evidence="2">
    <location>
        <begin position="23"/>
        <end position="118"/>
    </location>
</feature>
<evidence type="ECO:0000313" key="3">
    <source>
        <dbReference type="EMBL" id="EEN48052.1"/>
    </source>
</evidence>
<organism>
    <name type="scientific">Branchiostoma floridae</name>
    <name type="common">Florida lancelet</name>
    <name type="synonym">Amphioxus</name>
    <dbReference type="NCBI Taxonomy" id="7739"/>
    <lineage>
        <taxon>Eukaryota</taxon>
        <taxon>Metazoa</taxon>
        <taxon>Chordata</taxon>
        <taxon>Cephalochordata</taxon>
        <taxon>Leptocardii</taxon>
        <taxon>Amphioxiformes</taxon>
        <taxon>Branchiostomatidae</taxon>
        <taxon>Branchiostoma</taxon>
    </lineage>
</organism>
<evidence type="ECO:0000256" key="1">
    <source>
        <dbReference type="SAM" id="MobiDB-lite"/>
    </source>
</evidence>
<reference evidence="3" key="1">
    <citation type="journal article" date="2008" name="Nature">
        <title>The amphioxus genome and the evolution of the chordate karyotype.</title>
        <authorList>
            <consortium name="US DOE Joint Genome Institute (JGI-PGF)"/>
            <person name="Putnam N.H."/>
            <person name="Butts T."/>
            <person name="Ferrier D.E.K."/>
            <person name="Furlong R.F."/>
            <person name="Hellsten U."/>
            <person name="Kawashima T."/>
            <person name="Robinson-Rechavi M."/>
            <person name="Shoguchi E."/>
            <person name="Terry A."/>
            <person name="Yu J.-K."/>
            <person name="Benito-Gutierrez E.L."/>
            <person name="Dubchak I."/>
            <person name="Garcia-Fernandez J."/>
            <person name="Gibson-Brown J.J."/>
            <person name="Grigoriev I.V."/>
            <person name="Horton A.C."/>
            <person name="de Jong P.J."/>
            <person name="Jurka J."/>
            <person name="Kapitonov V.V."/>
            <person name="Kohara Y."/>
            <person name="Kuroki Y."/>
            <person name="Lindquist E."/>
            <person name="Lucas S."/>
            <person name="Osoegawa K."/>
            <person name="Pennacchio L.A."/>
            <person name="Salamov A.A."/>
            <person name="Satou Y."/>
            <person name="Sauka-Spengler T."/>
            <person name="Schmutz J."/>
            <person name="Shin-I T."/>
            <person name="Toyoda A."/>
            <person name="Bronner-Fraser M."/>
            <person name="Fujiyama A."/>
            <person name="Holland L.Z."/>
            <person name="Holland P.W.H."/>
            <person name="Satoh N."/>
            <person name="Rokhsar D.S."/>
        </authorList>
    </citation>
    <scope>NUCLEOTIDE SEQUENCE [LARGE SCALE GENOMIC DNA]</scope>
    <source>
        <strain evidence="3">S238N-H82</strain>
        <tissue evidence="3">Testes</tissue>
    </source>
</reference>
<name>C3ZHQ7_BRAFL</name>
<feature type="signal peptide" evidence="2">
    <location>
        <begin position="1"/>
        <end position="22"/>
    </location>
</feature>
<evidence type="ECO:0000256" key="2">
    <source>
        <dbReference type="SAM" id="SignalP"/>
    </source>
</evidence>
<accession>C3ZHQ7</accession>
<proteinExistence type="predicted"/>
<feature type="region of interest" description="Disordered" evidence="1">
    <location>
        <begin position="69"/>
        <end position="94"/>
    </location>
</feature>
<gene>
    <name evidence="3" type="ORF">BRAFLDRAFT_79630</name>
</gene>
<keyword evidence="2" id="KW-0732">Signal</keyword>
<dbReference type="AlphaFoldDB" id="C3ZHQ7"/>